<reference evidence="1" key="1">
    <citation type="submission" date="2023-03" db="EMBL/GenBank/DDBJ databases">
        <title>Massive genome expansion in bonnet fungi (Mycena s.s.) driven by repeated elements and novel gene families across ecological guilds.</title>
        <authorList>
            <consortium name="Lawrence Berkeley National Laboratory"/>
            <person name="Harder C.B."/>
            <person name="Miyauchi S."/>
            <person name="Viragh M."/>
            <person name="Kuo A."/>
            <person name="Thoen E."/>
            <person name="Andreopoulos B."/>
            <person name="Lu D."/>
            <person name="Skrede I."/>
            <person name="Drula E."/>
            <person name="Henrissat B."/>
            <person name="Morin E."/>
            <person name="Kohler A."/>
            <person name="Barry K."/>
            <person name="LaButti K."/>
            <person name="Morin E."/>
            <person name="Salamov A."/>
            <person name="Lipzen A."/>
            <person name="Mereny Z."/>
            <person name="Hegedus B."/>
            <person name="Baldrian P."/>
            <person name="Stursova M."/>
            <person name="Weitz H."/>
            <person name="Taylor A."/>
            <person name="Grigoriev I.V."/>
            <person name="Nagy L.G."/>
            <person name="Martin F."/>
            <person name="Kauserud H."/>
        </authorList>
    </citation>
    <scope>NUCLEOTIDE SEQUENCE</scope>
    <source>
        <strain evidence="1">9284</strain>
    </source>
</reference>
<sequence>MARGALYGTKEMPSVDQASGRMQAMVNTGVGRSVEQLSQKQWWGGGDYEGTEENSDRKAGLNSCSLLDRDCSRETRDSGVRQGISKFTRSRTFKKGRKHGWQLVAIKGELAAKGNFQSSRAQSRSRRNRIRELVETAARVCVTGTHAETAAWLNRFFAEHGFRDSDSEGHLECQRGGVLAQERICEYDKLDGPKYGNWKVERARGTQVIVCPMSAAGHGQGKVVVWSS</sequence>
<organism evidence="1 2">
    <name type="scientific">Roridomyces roridus</name>
    <dbReference type="NCBI Taxonomy" id="1738132"/>
    <lineage>
        <taxon>Eukaryota</taxon>
        <taxon>Fungi</taxon>
        <taxon>Dikarya</taxon>
        <taxon>Basidiomycota</taxon>
        <taxon>Agaricomycotina</taxon>
        <taxon>Agaricomycetes</taxon>
        <taxon>Agaricomycetidae</taxon>
        <taxon>Agaricales</taxon>
        <taxon>Marasmiineae</taxon>
        <taxon>Mycenaceae</taxon>
        <taxon>Roridomyces</taxon>
    </lineage>
</organism>
<dbReference type="Proteomes" id="UP001221142">
    <property type="component" value="Unassembled WGS sequence"/>
</dbReference>
<protein>
    <submittedName>
        <fullName evidence="1">Uncharacterized protein</fullName>
    </submittedName>
</protein>
<evidence type="ECO:0000313" key="2">
    <source>
        <dbReference type="Proteomes" id="UP001221142"/>
    </source>
</evidence>
<dbReference type="AlphaFoldDB" id="A0AAD7B786"/>
<name>A0AAD7B786_9AGAR</name>
<proteinExistence type="predicted"/>
<dbReference type="EMBL" id="JARKIF010000030">
    <property type="protein sequence ID" value="KAJ7612758.1"/>
    <property type="molecule type" value="Genomic_DNA"/>
</dbReference>
<evidence type="ECO:0000313" key="1">
    <source>
        <dbReference type="EMBL" id="KAJ7612758.1"/>
    </source>
</evidence>
<comment type="caution">
    <text evidence="1">The sequence shown here is derived from an EMBL/GenBank/DDBJ whole genome shotgun (WGS) entry which is preliminary data.</text>
</comment>
<keyword evidence="2" id="KW-1185">Reference proteome</keyword>
<accession>A0AAD7B786</accession>
<gene>
    <name evidence="1" type="ORF">FB45DRAFT_874960</name>
</gene>